<sequence>MTNIESLELNVLFVLYSIIGNLTILYMNIYSFKVFYFSLFLRTLKQRTPQPQLYPSSTTTFHHSRPHSPSTTAVRNRRPPSPSSAGGSSSPSSYLEIPISI</sequence>
<protein>
    <submittedName>
        <fullName evidence="3">Uncharacterized protein</fullName>
    </submittedName>
</protein>
<keyword evidence="2" id="KW-0812">Transmembrane</keyword>
<keyword evidence="4" id="KW-1185">Reference proteome</keyword>
<feature type="compositionally biased region" description="Polar residues" evidence="1">
    <location>
        <begin position="51"/>
        <end position="74"/>
    </location>
</feature>
<dbReference type="Proteomes" id="UP001443914">
    <property type="component" value="Unassembled WGS sequence"/>
</dbReference>
<feature type="transmembrane region" description="Helical" evidence="2">
    <location>
        <begin position="12"/>
        <end position="37"/>
    </location>
</feature>
<name>A0AAW1KAV1_SAPOF</name>
<dbReference type="EMBL" id="JBDFQZ010000006">
    <property type="protein sequence ID" value="KAK9714380.1"/>
    <property type="molecule type" value="Genomic_DNA"/>
</dbReference>
<keyword evidence="2" id="KW-0472">Membrane</keyword>
<reference evidence="3" key="1">
    <citation type="submission" date="2024-03" db="EMBL/GenBank/DDBJ databases">
        <title>WGS assembly of Saponaria officinalis var. Norfolk2.</title>
        <authorList>
            <person name="Jenkins J."/>
            <person name="Shu S."/>
            <person name="Grimwood J."/>
            <person name="Barry K."/>
            <person name="Goodstein D."/>
            <person name="Schmutz J."/>
            <person name="Leebens-Mack J."/>
            <person name="Osbourn A."/>
        </authorList>
    </citation>
    <scope>NUCLEOTIDE SEQUENCE [LARGE SCALE GENOMIC DNA]</scope>
    <source>
        <strain evidence="3">JIC</strain>
    </source>
</reference>
<gene>
    <name evidence="3" type="ORF">RND81_06G090000</name>
</gene>
<evidence type="ECO:0000256" key="2">
    <source>
        <dbReference type="SAM" id="Phobius"/>
    </source>
</evidence>
<evidence type="ECO:0000313" key="3">
    <source>
        <dbReference type="EMBL" id="KAK9714380.1"/>
    </source>
</evidence>
<evidence type="ECO:0000313" key="4">
    <source>
        <dbReference type="Proteomes" id="UP001443914"/>
    </source>
</evidence>
<comment type="caution">
    <text evidence="3">The sequence shown here is derived from an EMBL/GenBank/DDBJ whole genome shotgun (WGS) entry which is preliminary data.</text>
</comment>
<feature type="compositionally biased region" description="Low complexity" evidence="1">
    <location>
        <begin position="83"/>
        <end position="93"/>
    </location>
</feature>
<keyword evidence="2" id="KW-1133">Transmembrane helix</keyword>
<feature type="region of interest" description="Disordered" evidence="1">
    <location>
        <begin position="51"/>
        <end position="101"/>
    </location>
</feature>
<organism evidence="3 4">
    <name type="scientific">Saponaria officinalis</name>
    <name type="common">Common soapwort</name>
    <name type="synonym">Lychnis saponaria</name>
    <dbReference type="NCBI Taxonomy" id="3572"/>
    <lineage>
        <taxon>Eukaryota</taxon>
        <taxon>Viridiplantae</taxon>
        <taxon>Streptophyta</taxon>
        <taxon>Embryophyta</taxon>
        <taxon>Tracheophyta</taxon>
        <taxon>Spermatophyta</taxon>
        <taxon>Magnoliopsida</taxon>
        <taxon>eudicotyledons</taxon>
        <taxon>Gunneridae</taxon>
        <taxon>Pentapetalae</taxon>
        <taxon>Caryophyllales</taxon>
        <taxon>Caryophyllaceae</taxon>
        <taxon>Caryophylleae</taxon>
        <taxon>Saponaria</taxon>
    </lineage>
</organism>
<accession>A0AAW1KAV1</accession>
<proteinExistence type="predicted"/>
<dbReference type="AlphaFoldDB" id="A0AAW1KAV1"/>
<evidence type="ECO:0000256" key="1">
    <source>
        <dbReference type="SAM" id="MobiDB-lite"/>
    </source>
</evidence>